<dbReference type="EMBL" id="CM008054">
    <property type="protein sequence ID" value="PVH31835.1"/>
    <property type="molecule type" value="Genomic_DNA"/>
</dbReference>
<name>A0A2T8I2D7_9POAL</name>
<proteinExistence type="predicted"/>
<protein>
    <recommendedName>
        <fullName evidence="4">Secreted protein</fullName>
    </recommendedName>
</protein>
<dbReference type="Gramene" id="PVH31835">
    <property type="protein sequence ID" value="PVH31835"/>
    <property type="gene ID" value="PAHAL_9G244000"/>
</dbReference>
<feature type="transmembrane region" description="Helical" evidence="1">
    <location>
        <begin position="35"/>
        <end position="52"/>
    </location>
</feature>
<accession>A0A2T8I2D7</accession>
<reference evidence="3" key="1">
    <citation type="submission" date="2018-04" db="EMBL/GenBank/DDBJ databases">
        <title>WGS assembly of Panicum hallii.</title>
        <authorList>
            <person name="Lovell J."/>
            <person name="Jenkins J."/>
            <person name="Lowry D."/>
            <person name="Mamidi S."/>
            <person name="Sreedasyam A."/>
            <person name="Weng X."/>
            <person name="Barry K."/>
            <person name="Bonette J."/>
            <person name="Campitelli B."/>
            <person name="Daum C."/>
            <person name="Gordon S."/>
            <person name="Gould B."/>
            <person name="Lipzen A."/>
            <person name="Macqueen A."/>
            <person name="Palacio-Mejia J."/>
            <person name="Plott C."/>
            <person name="Shakirov E."/>
            <person name="Shu S."/>
            <person name="Yoshinaga Y."/>
            <person name="Zane M."/>
            <person name="Rokhsar D."/>
            <person name="Grimwood J."/>
            <person name="Schmutz J."/>
            <person name="Juenger T."/>
        </authorList>
    </citation>
    <scope>NUCLEOTIDE SEQUENCE [LARGE SCALE GENOMIC DNA]</scope>
    <source>
        <strain evidence="3">FIL2</strain>
    </source>
</reference>
<evidence type="ECO:0008006" key="4">
    <source>
        <dbReference type="Google" id="ProtNLM"/>
    </source>
</evidence>
<feature type="signal peptide" evidence="2">
    <location>
        <begin position="1"/>
        <end position="25"/>
    </location>
</feature>
<gene>
    <name evidence="3" type="ORF">PAHAL_9G244000</name>
</gene>
<keyword evidence="1" id="KW-0472">Membrane</keyword>
<keyword evidence="1" id="KW-1133">Transmembrane helix</keyword>
<feature type="chain" id="PRO_5015612467" description="Secreted protein" evidence="2">
    <location>
        <begin position="26"/>
        <end position="82"/>
    </location>
</feature>
<keyword evidence="1" id="KW-0812">Transmembrane</keyword>
<evidence type="ECO:0000256" key="2">
    <source>
        <dbReference type="SAM" id="SignalP"/>
    </source>
</evidence>
<evidence type="ECO:0000313" key="3">
    <source>
        <dbReference type="EMBL" id="PVH31835.1"/>
    </source>
</evidence>
<dbReference type="AlphaFoldDB" id="A0A2T8I2D7"/>
<sequence length="82" mass="9164">MSRGALCWNFCFLCRVSLIPCVCNACSVVPPSFFITSLFFFCLVLDIIPMVFSDYNAVLQPEVQLGLTTGQSRKKCVLLQYG</sequence>
<dbReference type="Proteomes" id="UP000243499">
    <property type="component" value="Chromosome 9"/>
</dbReference>
<organism evidence="3">
    <name type="scientific">Panicum hallii</name>
    <dbReference type="NCBI Taxonomy" id="206008"/>
    <lineage>
        <taxon>Eukaryota</taxon>
        <taxon>Viridiplantae</taxon>
        <taxon>Streptophyta</taxon>
        <taxon>Embryophyta</taxon>
        <taxon>Tracheophyta</taxon>
        <taxon>Spermatophyta</taxon>
        <taxon>Magnoliopsida</taxon>
        <taxon>Liliopsida</taxon>
        <taxon>Poales</taxon>
        <taxon>Poaceae</taxon>
        <taxon>PACMAD clade</taxon>
        <taxon>Panicoideae</taxon>
        <taxon>Panicodae</taxon>
        <taxon>Paniceae</taxon>
        <taxon>Panicinae</taxon>
        <taxon>Panicum</taxon>
        <taxon>Panicum sect. Panicum</taxon>
    </lineage>
</organism>
<evidence type="ECO:0000256" key="1">
    <source>
        <dbReference type="SAM" id="Phobius"/>
    </source>
</evidence>
<keyword evidence="2" id="KW-0732">Signal</keyword>